<gene>
    <name evidence="1" type="ORF">I4F81_003654</name>
</gene>
<organism evidence="1 2">
    <name type="scientific">Pyropia yezoensis</name>
    <name type="common">Susabi-nori</name>
    <name type="synonym">Porphyra yezoensis</name>
    <dbReference type="NCBI Taxonomy" id="2788"/>
    <lineage>
        <taxon>Eukaryota</taxon>
        <taxon>Rhodophyta</taxon>
        <taxon>Bangiophyceae</taxon>
        <taxon>Bangiales</taxon>
        <taxon>Bangiaceae</taxon>
        <taxon>Pyropia</taxon>
    </lineage>
</organism>
<dbReference type="Proteomes" id="UP000798662">
    <property type="component" value="Chromosome 1"/>
</dbReference>
<evidence type="ECO:0000313" key="2">
    <source>
        <dbReference type="Proteomes" id="UP000798662"/>
    </source>
</evidence>
<sequence>MPLQPPRPTCDGGGLWWGPGGDAADPRRPPASGRSGRSVGAGGWPPPAAPPAGGNGGFGGHGGRRGDAKGGGGSAGDGGHGKRGGRPGWGVHASPSPRTNPPASIGNDNDNEEAAVRGHQLISGERFPLEAGLRNDKTGRWPAAHPAREVDIVS</sequence>
<proteinExistence type="predicted"/>
<comment type="caution">
    <text evidence="1">The sequence shown here is derived from an EMBL/GenBank/DDBJ whole genome shotgun (WGS) entry which is preliminary data.</text>
</comment>
<name>A0ACC3BT67_PYRYE</name>
<evidence type="ECO:0000313" key="1">
    <source>
        <dbReference type="EMBL" id="KAK1861070.1"/>
    </source>
</evidence>
<dbReference type="EMBL" id="CM020618">
    <property type="protein sequence ID" value="KAK1861070.1"/>
    <property type="molecule type" value="Genomic_DNA"/>
</dbReference>
<accession>A0ACC3BT67</accession>
<reference evidence="1" key="1">
    <citation type="submission" date="2019-11" db="EMBL/GenBank/DDBJ databases">
        <title>Nori genome reveals adaptations in red seaweeds to the harsh intertidal environment.</title>
        <authorList>
            <person name="Wang D."/>
            <person name="Mao Y."/>
        </authorList>
    </citation>
    <scope>NUCLEOTIDE SEQUENCE</scope>
    <source>
        <tissue evidence="1">Gametophyte</tissue>
    </source>
</reference>
<keyword evidence="2" id="KW-1185">Reference proteome</keyword>
<protein>
    <submittedName>
        <fullName evidence="1">Uncharacterized protein</fullName>
    </submittedName>
</protein>